<dbReference type="Proteomes" id="UP000001542">
    <property type="component" value="Unassembled WGS sequence"/>
</dbReference>
<dbReference type="SMR" id="A2DRX4"/>
<evidence type="ECO:0008006" key="3">
    <source>
        <dbReference type="Google" id="ProtNLM"/>
    </source>
</evidence>
<dbReference type="VEuPathDB" id="TrichDB:TVAG_150730"/>
<dbReference type="AlphaFoldDB" id="A2DRX4"/>
<evidence type="ECO:0000313" key="1">
    <source>
        <dbReference type="EMBL" id="EAY16921.1"/>
    </source>
</evidence>
<reference evidence="1" key="1">
    <citation type="submission" date="2006-10" db="EMBL/GenBank/DDBJ databases">
        <authorList>
            <person name="Amadeo P."/>
            <person name="Zhao Q."/>
            <person name="Wortman J."/>
            <person name="Fraser-Liggett C."/>
            <person name="Carlton J."/>
        </authorList>
    </citation>
    <scope>NUCLEOTIDE SEQUENCE</scope>
    <source>
        <strain evidence="1">G3</strain>
    </source>
</reference>
<name>A2DRX4_TRIV3</name>
<evidence type="ECO:0000313" key="2">
    <source>
        <dbReference type="Proteomes" id="UP000001542"/>
    </source>
</evidence>
<keyword evidence="2" id="KW-1185">Reference proteome</keyword>
<dbReference type="EMBL" id="DS113237">
    <property type="protein sequence ID" value="EAY16921.1"/>
    <property type="molecule type" value="Genomic_DNA"/>
</dbReference>
<accession>A2DRX4</accession>
<reference evidence="1" key="2">
    <citation type="journal article" date="2007" name="Science">
        <title>Draft genome sequence of the sexually transmitted pathogen Trichomonas vaginalis.</title>
        <authorList>
            <person name="Carlton J.M."/>
            <person name="Hirt R.P."/>
            <person name="Silva J.C."/>
            <person name="Delcher A.L."/>
            <person name="Schatz M."/>
            <person name="Zhao Q."/>
            <person name="Wortman J.R."/>
            <person name="Bidwell S.L."/>
            <person name="Alsmark U.C.M."/>
            <person name="Besteiro S."/>
            <person name="Sicheritz-Ponten T."/>
            <person name="Noel C.J."/>
            <person name="Dacks J.B."/>
            <person name="Foster P.G."/>
            <person name="Simillion C."/>
            <person name="Van de Peer Y."/>
            <person name="Miranda-Saavedra D."/>
            <person name="Barton G.J."/>
            <person name="Westrop G.D."/>
            <person name="Mueller S."/>
            <person name="Dessi D."/>
            <person name="Fiori P.L."/>
            <person name="Ren Q."/>
            <person name="Paulsen I."/>
            <person name="Zhang H."/>
            <person name="Bastida-Corcuera F.D."/>
            <person name="Simoes-Barbosa A."/>
            <person name="Brown M.T."/>
            <person name="Hayes R.D."/>
            <person name="Mukherjee M."/>
            <person name="Okumura C.Y."/>
            <person name="Schneider R."/>
            <person name="Smith A.J."/>
            <person name="Vanacova S."/>
            <person name="Villalvazo M."/>
            <person name="Haas B.J."/>
            <person name="Pertea M."/>
            <person name="Feldblyum T.V."/>
            <person name="Utterback T.R."/>
            <person name="Shu C.L."/>
            <person name="Osoegawa K."/>
            <person name="de Jong P.J."/>
            <person name="Hrdy I."/>
            <person name="Horvathova L."/>
            <person name="Zubacova Z."/>
            <person name="Dolezal P."/>
            <person name="Malik S.B."/>
            <person name="Logsdon J.M. Jr."/>
            <person name="Henze K."/>
            <person name="Gupta A."/>
            <person name="Wang C.C."/>
            <person name="Dunne R.L."/>
            <person name="Upcroft J.A."/>
            <person name="Upcroft P."/>
            <person name="White O."/>
            <person name="Salzberg S.L."/>
            <person name="Tang P."/>
            <person name="Chiu C.-H."/>
            <person name="Lee Y.-S."/>
            <person name="Embley T.M."/>
            <person name="Coombs G.H."/>
            <person name="Mottram J.C."/>
            <person name="Tachezy J."/>
            <person name="Fraser-Liggett C.M."/>
            <person name="Johnson P.J."/>
        </authorList>
    </citation>
    <scope>NUCLEOTIDE SEQUENCE [LARGE SCALE GENOMIC DNA]</scope>
    <source>
        <strain evidence="1">G3</strain>
    </source>
</reference>
<dbReference type="InterPro" id="IPR027267">
    <property type="entry name" value="AH/BAR_dom_sf"/>
</dbReference>
<sequence>MQRRWEKIKQKVTLGINAVQEKVGPSSIQEDESYLNLINQINDAGEKLNEIQKCVSEFTKSIEGYSNAQYGISFRISKLFKSGDKDYESSQATYKAQESLYLNGKSLSESFAELLNDQLVKEIVPLQEQLQKINDIADQRRKDHILLANSQKDLEKAKAKGKIKRLSRLQEIVATHQAKYTKSDNDFKQAANEYLSAAPSKYTAIFEAFQTYVAEFYEEGRKQALESIPNFKYDEIKAQRPSITIVPQVPNEEEEEKKE</sequence>
<dbReference type="InParanoid" id="A2DRX4"/>
<dbReference type="Gene3D" id="1.20.1270.60">
    <property type="entry name" value="Arfaptin homology (AH) domain/BAR domain"/>
    <property type="match status" value="1"/>
</dbReference>
<dbReference type="KEGG" id="tva:4774934"/>
<proteinExistence type="predicted"/>
<dbReference type="RefSeq" id="XP_001329144.1">
    <property type="nucleotide sequence ID" value="XM_001329109.1"/>
</dbReference>
<organism evidence="1 2">
    <name type="scientific">Trichomonas vaginalis (strain ATCC PRA-98 / G3)</name>
    <dbReference type="NCBI Taxonomy" id="412133"/>
    <lineage>
        <taxon>Eukaryota</taxon>
        <taxon>Metamonada</taxon>
        <taxon>Parabasalia</taxon>
        <taxon>Trichomonadida</taxon>
        <taxon>Trichomonadidae</taxon>
        <taxon>Trichomonas</taxon>
    </lineage>
</organism>
<protein>
    <recommendedName>
        <fullName evidence="3">BAR domain-containing protein</fullName>
    </recommendedName>
</protein>
<dbReference type="SUPFAM" id="SSF103657">
    <property type="entry name" value="BAR/IMD domain-like"/>
    <property type="match status" value="1"/>
</dbReference>
<gene>
    <name evidence="1" type="ORF">TVAG_150730</name>
</gene>
<dbReference type="VEuPathDB" id="TrichDB:TVAGG3_0978400"/>